<comment type="caution">
    <text evidence="8">The sequence shown here is derived from an EMBL/GenBank/DDBJ whole genome shotgun (WGS) entry which is preliminary data.</text>
</comment>
<dbReference type="AlphaFoldDB" id="A0A4C2A3V0"/>
<evidence type="ECO:0000313" key="8">
    <source>
        <dbReference type="EMBL" id="GBP93849.1"/>
    </source>
</evidence>
<feature type="domain" description="FAD dependent oxidoreductase" evidence="7">
    <location>
        <begin position="5"/>
        <end position="316"/>
    </location>
</feature>
<dbReference type="InterPro" id="IPR023209">
    <property type="entry name" value="DAO"/>
</dbReference>
<feature type="binding site" evidence="6">
    <location>
        <position position="280"/>
    </location>
    <ligand>
        <name>D-dopa</name>
        <dbReference type="ChEBI" id="CHEBI:149689"/>
    </ligand>
</feature>
<evidence type="ECO:0000256" key="3">
    <source>
        <dbReference type="ARBA" id="ARBA00022630"/>
    </source>
</evidence>
<dbReference type="InterPro" id="IPR006076">
    <property type="entry name" value="FAD-dep_OxRdtase"/>
</dbReference>
<evidence type="ECO:0000256" key="6">
    <source>
        <dbReference type="PIRSR" id="PIRSR000189-1"/>
    </source>
</evidence>
<dbReference type="PANTHER" id="PTHR11530">
    <property type="entry name" value="D-AMINO ACID OXIDASE"/>
    <property type="match status" value="1"/>
</dbReference>
<sequence length="335" mass="36741">MDSPKIAVIGAGVVGLSVAKILQEELRGSDISVIAEQFKDDTTSAVAAGIFRPGPSFRGSTQDITKKWIKDSWHYWVNILKTAEAPQAGVTSLSSYLFSNNSHVTRNHLIEDLVPVYRPVTGEELKICGGDWKYGAYYSTVLIECKRHLPWLEAIITSNGGKMVNKRIDSLSSLRGKYDLVFNCSGMGAEKLCGDLDLVPIRGQVLKVDAPWVKTAFYGDYDTYVIPGFDGVVTLGGTRQYDSYNTEVCKHDTAAIWERCCNLVPGLKRAKVVDQKVGLRPHRTPVRVEPELVEGSKVVHCYGHGGYGVTCAPGTAIDAVKIGLDLLKTNVKYKI</sequence>
<keyword evidence="4 6" id="KW-0274">FAD</keyword>
<dbReference type="Proteomes" id="UP000299102">
    <property type="component" value="Unassembled WGS sequence"/>
</dbReference>
<dbReference type="Gene3D" id="3.30.9.10">
    <property type="entry name" value="D-Amino Acid Oxidase, subunit A, domain 2"/>
    <property type="match status" value="1"/>
</dbReference>
<dbReference type="Pfam" id="PF01266">
    <property type="entry name" value="DAO"/>
    <property type="match status" value="1"/>
</dbReference>
<evidence type="ECO:0000256" key="1">
    <source>
        <dbReference type="ARBA" id="ARBA00001974"/>
    </source>
</evidence>
<proteinExistence type="inferred from homology"/>
<dbReference type="SUPFAM" id="SSF51971">
    <property type="entry name" value="Nucleotide-binding domain"/>
    <property type="match status" value="1"/>
</dbReference>
<name>A0A4C2A3V0_EUMVA</name>
<keyword evidence="5" id="KW-0560">Oxidoreductase</keyword>
<keyword evidence="3" id="KW-0285">Flavoprotein</keyword>
<dbReference type="GO" id="GO:0003884">
    <property type="term" value="F:D-amino-acid oxidase activity"/>
    <property type="evidence" value="ECO:0007669"/>
    <property type="project" value="InterPro"/>
</dbReference>
<feature type="binding site" evidence="6">
    <location>
        <begin position="43"/>
        <end position="44"/>
    </location>
    <ligand>
        <name>FAD</name>
        <dbReference type="ChEBI" id="CHEBI:57692"/>
    </ligand>
</feature>
<dbReference type="PIRSF" id="PIRSF000189">
    <property type="entry name" value="D-aa_oxidase"/>
    <property type="match status" value="1"/>
</dbReference>
<dbReference type="PANTHER" id="PTHR11530:SF17">
    <property type="entry name" value="RE49860P"/>
    <property type="match status" value="1"/>
</dbReference>
<feature type="binding site" evidence="6">
    <location>
        <begin position="305"/>
        <end position="310"/>
    </location>
    <ligand>
        <name>FAD</name>
        <dbReference type="ChEBI" id="CHEBI:57692"/>
    </ligand>
</feature>
<evidence type="ECO:0000313" key="9">
    <source>
        <dbReference type="Proteomes" id="UP000299102"/>
    </source>
</evidence>
<dbReference type="EMBL" id="BGZK01002428">
    <property type="protein sequence ID" value="GBP93849.1"/>
    <property type="molecule type" value="Genomic_DNA"/>
</dbReference>
<feature type="binding site" evidence="6">
    <location>
        <position position="306"/>
    </location>
    <ligand>
        <name>D-dopa</name>
        <dbReference type="ChEBI" id="CHEBI:149689"/>
    </ligand>
</feature>
<evidence type="ECO:0000256" key="2">
    <source>
        <dbReference type="ARBA" id="ARBA00006730"/>
    </source>
</evidence>
<accession>A0A4C2A3V0</accession>
<organism evidence="8 9">
    <name type="scientific">Eumeta variegata</name>
    <name type="common">Bagworm moth</name>
    <name type="synonym">Eumeta japonica</name>
    <dbReference type="NCBI Taxonomy" id="151549"/>
    <lineage>
        <taxon>Eukaryota</taxon>
        <taxon>Metazoa</taxon>
        <taxon>Ecdysozoa</taxon>
        <taxon>Arthropoda</taxon>
        <taxon>Hexapoda</taxon>
        <taxon>Insecta</taxon>
        <taxon>Pterygota</taxon>
        <taxon>Neoptera</taxon>
        <taxon>Endopterygota</taxon>
        <taxon>Lepidoptera</taxon>
        <taxon>Glossata</taxon>
        <taxon>Ditrysia</taxon>
        <taxon>Tineoidea</taxon>
        <taxon>Psychidae</taxon>
        <taxon>Oiketicinae</taxon>
        <taxon>Eumeta</taxon>
    </lineage>
</organism>
<evidence type="ECO:0000259" key="7">
    <source>
        <dbReference type="Pfam" id="PF01266"/>
    </source>
</evidence>
<evidence type="ECO:0000256" key="4">
    <source>
        <dbReference type="ARBA" id="ARBA00022827"/>
    </source>
</evidence>
<dbReference type="SUPFAM" id="SSF54373">
    <property type="entry name" value="FAD-linked reductases, C-terminal domain"/>
    <property type="match status" value="1"/>
</dbReference>
<dbReference type="STRING" id="151549.A0A4C2A3V0"/>
<dbReference type="GO" id="GO:0071949">
    <property type="term" value="F:FAD binding"/>
    <property type="evidence" value="ECO:0007669"/>
    <property type="project" value="InterPro"/>
</dbReference>
<dbReference type="Gene3D" id="3.40.50.720">
    <property type="entry name" value="NAD(P)-binding Rossmann-like Domain"/>
    <property type="match status" value="1"/>
</dbReference>
<dbReference type="OrthoDB" id="2015447at2759"/>
<comment type="cofactor">
    <cofactor evidence="1 6">
        <name>FAD</name>
        <dbReference type="ChEBI" id="CHEBI:57692"/>
    </cofactor>
</comment>
<dbReference type="GO" id="GO:0019478">
    <property type="term" value="P:D-amino acid catabolic process"/>
    <property type="evidence" value="ECO:0007669"/>
    <property type="project" value="TreeGrafter"/>
</dbReference>
<keyword evidence="9" id="KW-1185">Reference proteome</keyword>
<evidence type="ECO:0000256" key="5">
    <source>
        <dbReference type="ARBA" id="ARBA00023002"/>
    </source>
</evidence>
<reference evidence="8 9" key="1">
    <citation type="journal article" date="2019" name="Commun. Biol.">
        <title>The bagworm genome reveals a unique fibroin gene that provides high tensile strength.</title>
        <authorList>
            <person name="Kono N."/>
            <person name="Nakamura H."/>
            <person name="Ohtoshi R."/>
            <person name="Tomita M."/>
            <person name="Numata K."/>
            <person name="Arakawa K."/>
        </authorList>
    </citation>
    <scope>NUCLEOTIDE SEQUENCE [LARGE SCALE GENOMIC DNA]</scope>
</reference>
<comment type="similarity">
    <text evidence="2">Belongs to the DAMOX/DASOX family.</text>
</comment>
<feature type="binding site" evidence="6">
    <location>
        <position position="224"/>
    </location>
    <ligand>
        <name>D-dopa</name>
        <dbReference type="ChEBI" id="CHEBI:149689"/>
    </ligand>
</feature>
<gene>
    <name evidence="8" type="primary">DDO</name>
    <name evidence="8" type="ORF">EVAR_63252_1</name>
</gene>
<dbReference type="GO" id="GO:0005737">
    <property type="term" value="C:cytoplasm"/>
    <property type="evidence" value="ECO:0007669"/>
    <property type="project" value="TreeGrafter"/>
</dbReference>
<protein>
    <submittedName>
        <fullName evidence="8">D-aspartate oxidase</fullName>
    </submittedName>
</protein>